<reference evidence="5 6" key="1">
    <citation type="journal article" date="2014" name="Genome Announc.">
        <title>Draft genome sequences of the altered schaedler flora, a defined bacterial community from gnotobiotic mice.</title>
        <authorList>
            <person name="Wannemuehler M.J."/>
            <person name="Overstreet A.M."/>
            <person name="Ward D.V."/>
            <person name="Phillips G.J."/>
        </authorList>
    </citation>
    <scope>NUCLEOTIDE SEQUENCE [LARGE SCALE GENOMIC DNA]</scope>
    <source>
        <strain evidence="5 6">ASF492</strain>
    </source>
</reference>
<dbReference type="GO" id="GO:0003677">
    <property type="term" value="F:DNA binding"/>
    <property type="evidence" value="ECO:0007669"/>
    <property type="project" value="InterPro"/>
</dbReference>
<name>N2A173_9FIRM</name>
<sequence>MYQIALCDDEKTELDKTQAMLADYKKKHPEYEIISECFLDAAQLLERVQEHGYMPDILLLDIYMPHKTGICAAKELRKLGNECRIIFLTSSTEHALEAFGVNASQYLVKPIVKKRLFYALDGLIGELAEKRKRYLLLRIDGRLRRILVDHIVLCEAQGKRQCLHLTDGSQEVLRMTINQLSEMLSEYEEFVKVGASYIVSLAHIDSLNAHDVCLDNRTSIYLPRGAYKPLRDKYFDYYCGGGVETRVRL</sequence>
<feature type="domain" description="Response regulatory" evidence="4">
    <location>
        <begin position="3"/>
        <end position="124"/>
    </location>
</feature>
<dbReference type="PATRIC" id="fig|1235802.3.peg.5453"/>
<dbReference type="EMBL" id="AQFT01000149">
    <property type="protein sequence ID" value="EMZ20178.1"/>
    <property type="molecule type" value="Genomic_DNA"/>
</dbReference>
<dbReference type="InterPro" id="IPR011006">
    <property type="entry name" value="CheY-like_superfamily"/>
</dbReference>
<dbReference type="GO" id="GO:0000156">
    <property type="term" value="F:phosphorelay response regulator activity"/>
    <property type="evidence" value="ECO:0007669"/>
    <property type="project" value="InterPro"/>
</dbReference>
<dbReference type="InterPro" id="IPR001789">
    <property type="entry name" value="Sig_transdc_resp-reg_receiver"/>
</dbReference>
<dbReference type="InterPro" id="IPR007492">
    <property type="entry name" value="LytTR_DNA-bd_dom"/>
</dbReference>
<proteinExistence type="predicted"/>
<accession>N2A173</accession>
<comment type="function">
    <text evidence="2">May play the central regulatory role in sporulation. It may be an element of the effector pathway responsible for the activation of sporulation genes in response to nutritional stress. Spo0A may act in concert with spo0H (a sigma factor) to control the expression of some genes that are critical to the sporulation process.</text>
</comment>
<dbReference type="PROSITE" id="PS50110">
    <property type="entry name" value="RESPONSE_REGULATORY"/>
    <property type="match status" value="1"/>
</dbReference>
<dbReference type="Gene3D" id="2.40.50.1020">
    <property type="entry name" value="LytTr DNA-binding domain"/>
    <property type="match status" value="1"/>
</dbReference>
<feature type="modified residue" description="4-aspartylphosphate" evidence="3">
    <location>
        <position position="61"/>
    </location>
</feature>
<dbReference type="SMART" id="SM00448">
    <property type="entry name" value="REC"/>
    <property type="match status" value="1"/>
</dbReference>
<dbReference type="STRING" id="1235802.C823_05166"/>
<dbReference type="SUPFAM" id="SSF52172">
    <property type="entry name" value="CheY-like"/>
    <property type="match status" value="1"/>
</dbReference>
<evidence type="ECO:0000256" key="3">
    <source>
        <dbReference type="PROSITE-ProRule" id="PRU00169"/>
    </source>
</evidence>
<evidence type="ECO:0000259" key="4">
    <source>
        <dbReference type="PROSITE" id="PS50110"/>
    </source>
</evidence>
<dbReference type="Pfam" id="PF00072">
    <property type="entry name" value="Response_reg"/>
    <property type="match status" value="1"/>
</dbReference>
<gene>
    <name evidence="5" type="ORF">C823_05166</name>
</gene>
<dbReference type="Proteomes" id="UP000012589">
    <property type="component" value="Unassembled WGS sequence"/>
</dbReference>
<keyword evidence="6" id="KW-1185">Reference proteome</keyword>
<dbReference type="Gene3D" id="3.40.50.2300">
    <property type="match status" value="1"/>
</dbReference>
<organism evidence="5 6">
    <name type="scientific">Eubacterium plexicaudatum ASF492</name>
    <dbReference type="NCBI Taxonomy" id="1235802"/>
    <lineage>
        <taxon>Bacteria</taxon>
        <taxon>Bacillati</taxon>
        <taxon>Bacillota</taxon>
        <taxon>Clostridia</taxon>
        <taxon>Eubacteriales</taxon>
        <taxon>Eubacteriaceae</taxon>
        <taxon>Eubacterium</taxon>
    </lineage>
</organism>
<dbReference type="eggNOG" id="COG3279">
    <property type="taxonomic scope" value="Bacteria"/>
</dbReference>
<keyword evidence="3" id="KW-0597">Phosphoprotein</keyword>
<evidence type="ECO:0000313" key="5">
    <source>
        <dbReference type="EMBL" id="EMZ20178.1"/>
    </source>
</evidence>
<dbReference type="HOGENOM" id="CLU_000445_14_2_9"/>
<comment type="caution">
    <text evidence="5">The sequence shown here is derived from an EMBL/GenBank/DDBJ whole genome shotgun (WGS) entry which is preliminary data.</text>
</comment>
<dbReference type="Pfam" id="PF04397">
    <property type="entry name" value="LytTR"/>
    <property type="match status" value="1"/>
</dbReference>
<dbReference type="OrthoDB" id="9774865at2"/>
<dbReference type="PANTHER" id="PTHR37299:SF1">
    <property type="entry name" value="STAGE 0 SPORULATION PROTEIN A HOMOLOG"/>
    <property type="match status" value="1"/>
</dbReference>
<evidence type="ECO:0000256" key="1">
    <source>
        <dbReference type="ARBA" id="ARBA00018672"/>
    </source>
</evidence>
<protein>
    <recommendedName>
        <fullName evidence="1">Stage 0 sporulation protein A homolog</fullName>
    </recommendedName>
</protein>
<dbReference type="AlphaFoldDB" id="N2A173"/>
<dbReference type="SMART" id="SM00850">
    <property type="entry name" value="LytTR"/>
    <property type="match status" value="1"/>
</dbReference>
<dbReference type="InterPro" id="IPR046947">
    <property type="entry name" value="LytR-like"/>
</dbReference>
<evidence type="ECO:0000313" key="6">
    <source>
        <dbReference type="Proteomes" id="UP000012589"/>
    </source>
</evidence>
<evidence type="ECO:0000256" key="2">
    <source>
        <dbReference type="ARBA" id="ARBA00024867"/>
    </source>
</evidence>
<dbReference type="PANTHER" id="PTHR37299">
    <property type="entry name" value="TRANSCRIPTIONAL REGULATOR-RELATED"/>
    <property type="match status" value="1"/>
</dbReference>